<organism evidence="4 5">
    <name type="scientific">Chryseobacterium pennae</name>
    <dbReference type="NCBI Taxonomy" id="2258962"/>
    <lineage>
        <taxon>Bacteria</taxon>
        <taxon>Pseudomonadati</taxon>
        <taxon>Bacteroidota</taxon>
        <taxon>Flavobacteriia</taxon>
        <taxon>Flavobacteriales</taxon>
        <taxon>Weeksellaceae</taxon>
        <taxon>Chryseobacterium group</taxon>
        <taxon>Chryseobacterium</taxon>
    </lineage>
</organism>
<dbReference type="SUPFAM" id="SSF48403">
    <property type="entry name" value="Ankyrin repeat"/>
    <property type="match status" value="1"/>
</dbReference>
<keyword evidence="1" id="KW-0677">Repeat</keyword>
<proteinExistence type="predicted"/>
<keyword evidence="5" id="KW-1185">Reference proteome</keyword>
<dbReference type="RefSeq" id="WP_115970672.1">
    <property type="nucleotide sequence ID" value="NZ_QNVT01000008.1"/>
</dbReference>
<evidence type="ECO:0000313" key="4">
    <source>
        <dbReference type="EMBL" id="REC62476.1"/>
    </source>
</evidence>
<dbReference type="Proteomes" id="UP000256686">
    <property type="component" value="Unassembled WGS sequence"/>
</dbReference>
<feature type="repeat" description="ANK" evidence="3">
    <location>
        <begin position="154"/>
        <end position="186"/>
    </location>
</feature>
<dbReference type="InterPro" id="IPR002110">
    <property type="entry name" value="Ankyrin_rpt"/>
</dbReference>
<evidence type="ECO:0000256" key="1">
    <source>
        <dbReference type="ARBA" id="ARBA00022737"/>
    </source>
</evidence>
<dbReference type="PROSITE" id="PS50297">
    <property type="entry name" value="ANK_REP_REGION"/>
    <property type="match status" value="1"/>
</dbReference>
<dbReference type="Pfam" id="PF12796">
    <property type="entry name" value="Ank_2"/>
    <property type="match status" value="1"/>
</dbReference>
<evidence type="ECO:0000256" key="2">
    <source>
        <dbReference type="ARBA" id="ARBA00023043"/>
    </source>
</evidence>
<dbReference type="GO" id="GO:0085020">
    <property type="term" value="P:protein K6-linked ubiquitination"/>
    <property type="evidence" value="ECO:0007669"/>
    <property type="project" value="TreeGrafter"/>
</dbReference>
<dbReference type="PANTHER" id="PTHR24171:SF8">
    <property type="entry name" value="BRCA1-ASSOCIATED RING DOMAIN PROTEIN 1"/>
    <property type="match status" value="1"/>
</dbReference>
<name>A0A3D9CA65_9FLAO</name>
<dbReference type="InterPro" id="IPR036770">
    <property type="entry name" value="Ankyrin_rpt-contain_sf"/>
</dbReference>
<evidence type="ECO:0000256" key="3">
    <source>
        <dbReference type="PROSITE-ProRule" id="PRU00023"/>
    </source>
</evidence>
<comment type="caution">
    <text evidence="4">The sequence shown here is derived from an EMBL/GenBank/DDBJ whole genome shotgun (WGS) entry which is preliminary data.</text>
</comment>
<accession>A0A3D9CA65</accession>
<dbReference type="PROSITE" id="PS50088">
    <property type="entry name" value="ANK_REPEAT"/>
    <property type="match status" value="1"/>
</dbReference>
<dbReference type="SMART" id="SM00248">
    <property type="entry name" value="ANK"/>
    <property type="match status" value="4"/>
</dbReference>
<dbReference type="PANTHER" id="PTHR24171">
    <property type="entry name" value="ANKYRIN REPEAT DOMAIN-CONTAINING PROTEIN 39-RELATED"/>
    <property type="match status" value="1"/>
</dbReference>
<reference evidence="5" key="1">
    <citation type="submission" date="2018-06" db="EMBL/GenBank/DDBJ databases">
        <authorList>
            <person name="Lum Nde A."/>
            <person name="Hugo C."/>
        </authorList>
    </citation>
    <scope>NUCLEOTIDE SEQUENCE [LARGE SCALE GENOMIC DNA]</scope>
    <source>
        <strain evidence="5">1_F178</strain>
    </source>
</reference>
<dbReference type="Gene3D" id="1.25.40.20">
    <property type="entry name" value="Ankyrin repeat-containing domain"/>
    <property type="match status" value="1"/>
</dbReference>
<evidence type="ECO:0000313" key="5">
    <source>
        <dbReference type="Proteomes" id="UP000256686"/>
    </source>
</evidence>
<sequence>MANHDEIINIILNKDIEALKKWIHNGGDAKTIIEHPVSNESLINYIIDEIEDEEYEGVEDGENTYLQMLEFLIENGADVNYCYEAYNAPVFQAISLKSLKVLKLLLENGANVHLVGEERDTPLTRAALDNNLELIKLILPYSNNDFINRSGTFHAKTPLGLAFHYGNLEMIELLLQYKADPFVNDGEGYLTIENIPKDIDEDLKKQIFDLIEKYKAK</sequence>
<gene>
    <name evidence="4" type="ORF">DRF65_10310</name>
</gene>
<dbReference type="GO" id="GO:0004842">
    <property type="term" value="F:ubiquitin-protein transferase activity"/>
    <property type="evidence" value="ECO:0007669"/>
    <property type="project" value="TreeGrafter"/>
</dbReference>
<dbReference type="EMBL" id="QNVT01000008">
    <property type="protein sequence ID" value="REC62476.1"/>
    <property type="molecule type" value="Genomic_DNA"/>
</dbReference>
<dbReference type="AlphaFoldDB" id="A0A3D9CA65"/>
<protein>
    <submittedName>
        <fullName evidence="4">Uncharacterized protein</fullName>
    </submittedName>
</protein>
<keyword evidence="2 3" id="KW-0040">ANK repeat</keyword>